<gene>
    <name evidence="1" type="ORF">PS938_02642</name>
</gene>
<dbReference type="AlphaFoldDB" id="A0A5E7TWL5"/>
<organism evidence="1 2">
    <name type="scientific">Pseudomonas fluorescens</name>
    <dbReference type="NCBI Taxonomy" id="294"/>
    <lineage>
        <taxon>Bacteria</taxon>
        <taxon>Pseudomonadati</taxon>
        <taxon>Pseudomonadota</taxon>
        <taxon>Gammaproteobacteria</taxon>
        <taxon>Pseudomonadales</taxon>
        <taxon>Pseudomonadaceae</taxon>
        <taxon>Pseudomonas</taxon>
    </lineage>
</organism>
<name>A0A5E7TWL5_PSEFL</name>
<reference evidence="1 2" key="1">
    <citation type="submission" date="2019-09" db="EMBL/GenBank/DDBJ databases">
        <authorList>
            <person name="Chandra G."/>
            <person name="Truman W A."/>
        </authorList>
    </citation>
    <scope>NUCLEOTIDE SEQUENCE [LARGE SCALE GENOMIC DNA]</scope>
    <source>
        <strain evidence="1">PS938</strain>
    </source>
</reference>
<accession>A0A5E7TWL5</accession>
<evidence type="ECO:0000313" key="1">
    <source>
        <dbReference type="EMBL" id="VVQ02649.1"/>
    </source>
</evidence>
<proteinExistence type="predicted"/>
<dbReference type="Proteomes" id="UP000327191">
    <property type="component" value="Unassembled WGS sequence"/>
</dbReference>
<protein>
    <submittedName>
        <fullName evidence="1">Uncharacterized protein</fullName>
    </submittedName>
</protein>
<dbReference type="EMBL" id="CABVJE010000010">
    <property type="protein sequence ID" value="VVQ02649.1"/>
    <property type="molecule type" value="Genomic_DNA"/>
</dbReference>
<evidence type="ECO:0000313" key="2">
    <source>
        <dbReference type="Proteomes" id="UP000327191"/>
    </source>
</evidence>
<sequence length="426" mass="47008">MTNPSGSLSLSEPLTSMGNSHPMFTVTDIDKDLLLPLSGRDPLGIMPLWQRRARDLVPALTGSSRYAEGFQVLLTALAWWPEFAQDSANNTPKDQQKFFILIEQAFARACRCAGVDWPLPGSRRLNSVDEGVWISLQSDHQLLDSPLANGVWGLYRGPALNAQLIDAHNRIDEKLARKIREQTPIIEALFKGVRAVLRGSEDYVLLAQRPSAKVVSGLKAIIEQVPSRRIILDALVTPASSMITQELAMLSQNSKQVDDIRQFVIVAIETLPAHAIHLKNVQRCEGFIAPLEAIFEYLCSMANLPLARVEMDLAVDLLALREAANAFAAGGNYEGSLQARVDQLLGLDLSSKQRLIISLLDHHRAVSESRGNAPWLQLDEQGKLECSLVISAPLPEQLLPASAWRNRYYLDCLGALSRQLRAGSSR</sequence>